<accession>A0A9P7RH39</accession>
<reference evidence="1" key="1">
    <citation type="submission" date="2021-05" db="EMBL/GenBank/DDBJ databases">
        <title>Comparative genomics of three Colletotrichum scovillei strains and genetic complementation revealed genes involved fungal growth and virulence on chili pepper.</title>
        <authorList>
            <person name="Hsieh D.-K."/>
            <person name="Chuang S.-C."/>
            <person name="Chen C.-Y."/>
            <person name="Chao Y.-T."/>
            <person name="Lu M.-Y.J."/>
            <person name="Lee M.-H."/>
            <person name="Shih M.-C."/>
        </authorList>
    </citation>
    <scope>NUCLEOTIDE SEQUENCE</scope>
    <source>
        <strain evidence="1">Coll-153</strain>
    </source>
</reference>
<evidence type="ECO:0000313" key="1">
    <source>
        <dbReference type="EMBL" id="KAG7058146.1"/>
    </source>
</evidence>
<organism evidence="1 2">
    <name type="scientific">Colletotrichum scovillei</name>
    <dbReference type="NCBI Taxonomy" id="1209932"/>
    <lineage>
        <taxon>Eukaryota</taxon>
        <taxon>Fungi</taxon>
        <taxon>Dikarya</taxon>
        <taxon>Ascomycota</taxon>
        <taxon>Pezizomycotina</taxon>
        <taxon>Sordariomycetes</taxon>
        <taxon>Hypocreomycetidae</taxon>
        <taxon>Glomerellales</taxon>
        <taxon>Glomerellaceae</taxon>
        <taxon>Colletotrichum</taxon>
        <taxon>Colletotrichum acutatum species complex</taxon>
    </lineage>
</organism>
<evidence type="ECO:0000313" key="2">
    <source>
        <dbReference type="Proteomes" id="UP000699042"/>
    </source>
</evidence>
<dbReference type="AlphaFoldDB" id="A0A9P7RH39"/>
<comment type="caution">
    <text evidence="1">The sequence shown here is derived from an EMBL/GenBank/DDBJ whole genome shotgun (WGS) entry which is preliminary data.</text>
</comment>
<protein>
    <submittedName>
        <fullName evidence="1">Uncharacterized protein</fullName>
    </submittedName>
</protein>
<proteinExistence type="predicted"/>
<sequence>MTHEGGAVWGTNAFDRGPESESLNLSICVSMSKSTLVAVIMKLLYKVVVCAARDVWLVPDMLMLIREMLASWACWGRLRAPFN</sequence>
<dbReference type="EMBL" id="JAESDN010000001">
    <property type="protein sequence ID" value="KAG7058146.1"/>
    <property type="molecule type" value="Genomic_DNA"/>
</dbReference>
<dbReference type="Proteomes" id="UP000699042">
    <property type="component" value="Unassembled WGS sequence"/>
</dbReference>
<name>A0A9P7RH39_9PEZI</name>
<keyword evidence="2" id="KW-1185">Reference proteome</keyword>
<gene>
    <name evidence="1" type="ORF">JMJ77_005524</name>
</gene>